<dbReference type="AlphaFoldDB" id="A0AAX1NDA0"/>
<protein>
    <submittedName>
        <fullName evidence="2">Uncharacterized protein</fullName>
    </submittedName>
</protein>
<evidence type="ECO:0000256" key="1">
    <source>
        <dbReference type="SAM" id="SignalP"/>
    </source>
</evidence>
<accession>A0AAX1NDA0</accession>
<dbReference type="RefSeq" id="WP_169661855.1">
    <property type="nucleotide sequence ID" value="NZ_CP076133.1"/>
</dbReference>
<feature type="chain" id="PRO_5043645721" evidence="1">
    <location>
        <begin position="20"/>
        <end position="198"/>
    </location>
</feature>
<sequence length="198" mass="23719">MNKLLFLFLIFFSSINSFGQSLSYEEVALKFYAENILSKNGDDNIFYDGKIIPIDSNYQQMAEELINYFYGCKYDPRGENNESISLNKEEFEDALNMVKNYNFKPFTTNNEVKVPEPIIMKKKLKWKKYIGGIRIYRLWRSERPIKFNLSIQPVVHFKNYYFVCILIDKNDFEYGNWFFIKLTKEQNVVDWCSVSWIQ</sequence>
<name>A0AAX1NDA0_9BACT</name>
<gene>
    <name evidence="2" type="ORF">KMW28_24040</name>
</gene>
<dbReference type="EMBL" id="CP076133">
    <property type="protein sequence ID" value="QWG05494.1"/>
    <property type="molecule type" value="Genomic_DNA"/>
</dbReference>
<dbReference type="KEGG" id="fya:KMW28_24040"/>
<keyword evidence="1" id="KW-0732">Signal</keyword>
<proteinExistence type="predicted"/>
<feature type="signal peptide" evidence="1">
    <location>
        <begin position="1"/>
        <end position="19"/>
    </location>
</feature>
<evidence type="ECO:0000313" key="2">
    <source>
        <dbReference type="EMBL" id="QWG05494.1"/>
    </source>
</evidence>
<organism evidence="2 3">
    <name type="scientific">Flammeovirga yaeyamensis</name>
    <dbReference type="NCBI Taxonomy" id="367791"/>
    <lineage>
        <taxon>Bacteria</taxon>
        <taxon>Pseudomonadati</taxon>
        <taxon>Bacteroidota</taxon>
        <taxon>Cytophagia</taxon>
        <taxon>Cytophagales</taxon>
        <taxon>Flammeovirgaceae</taxon>
        <taxon>Flammeovirga</taxon>
    </lineage>
</organism>
<keyword evidence="3" id="KW-1185">Reference proteome</keyword>
<dbReference type="Proteomes" id="UP000678679">
    <property type="component" value="Chromosome 2"/>
</dbReference>
<reference evidence="2 3" key="1">
    <citation type="submission" date="2021-05" db="EMBL/GenBank/DDBJ databases">
        <title>Comparative genomic studies on the polysaccharide-degrading batcterial strains of the Flammeovirga genus.</title>
        <authorList>
            <person name="Zewei F."/>
            <person name="Zheng Z."/>
            <person name="Yu L."/>
            <person name="Ruyue G."/>
            <person name="Yanhong M."/>
            <person name="Yuanyuan C."/>
            <person name="Jingyan G."/>
            <person name="Wenjun H."/>
        </authorList>
    </citation>
    <scope>NUCLEOTIDE SEQUENCE [LARGE SCALE GENOMIC DNA]</scope>
    <source>
        <strain evidence="2 3">NBRC:100898</strain>
    </source>
</reference>
<evidence type="ECO:0000313" key="3">
    <source>
        <dbReference type="Proteomes" id="UP000678679"/>
    </source>
</evidence>